<evidence type="ECO:0000313" key="6">
    <source>
        <dbReference type="Proteomes" id="UP001057291"/>
    </source>
</evidence>
<dbReference type="GO" id="GO:0046872">
    <property type="term" value="F:metal ion binding"/>
    <property type="evidence" value="ECO:0007669"/>
    <property type="project" value="UniProtKB-KW"/>
</dbReference>
<dbReference type="CDD" id="cd01310">
    <property type="entry name" value="TatD_DNAse"/>
    <property type="match status" value="1"/>
</dbReference>
<comment type="similarity">
    <text evidence="1">Belongs to the metallo-dependent hydrolases superfamily. TatD-type hydrolase family.</text>
</comment>
<reference evidence="5" key="1">
    <citation type="journal article" date="2023" name="Int. J. Syst. Evol. Microbiol.">
        <title>Collibacillus ludicampi gen. nov., sp. nov., a new soil bacterium of the family Alicyclobacillaceae.</title>
        <authorList>
            <person name="Jojima T."/>
            <person name="Ioku Y."/>
            <person name="Fukuta Y."/>
            <person name="Shirasaka N."/>
            <person name="Matsumura Y."/>
            <person name="Mori M."/>
        </authorList>
    </citation>
    <scope>NUCLEOTIDE SEQUENCE</scope>
    <source>
        <strain evidence="5">TP075</strain>
    </source>
</reference>
<sequence length="256" mass="29630">MIDTHIHLAQYARENIDRLIDHWWQRGIQRVVAVSTDLSSSYHTLELKLRYPDFIDAAVGFHPEYPTPAQNELEELIRLIKQERQLIAAIGEVGLPHYSLPTAEENKLSPYLEYLEIFAKIACEEDLPIVLHAVHDKAAKALQMMLEQKVSRVHFHWLKAPHKVVKQMIQAGYFISVTPEVCYRERDQQLVCQVPLQNLMLETDGPWPYSHLFEDQLTTPLFLYDVARKVADLKGMSFETVSETCNANAKRFYGNQ</sequence>
<feature type="binding site" evidence="4">
    <location>
        <position position="156"/>
    </location>
    <ligand>
        <name>a divalent metal cation</name>
        <dbReference type="ChEBI" id="CHEBI:60240"/>
        <label>2</label>
    </ligand>
</feature>
<comment type="caution">
    <text evidence="5">The sequence shown here is derived from an EMBL/GenBank/DDBJ whole genome shotgun (WGS) entry which is preliminary data.</text>
</comment>
<dbReference type="InterPro" id="IPR001130">
    <property type="entry name" value="TatD-like"/>
</dbReference>
<dbReference type="InterPro" id="IPR018228">
    <property type="entry name" value="DNase_TatD-rel_CS"/>
</dbReference>
<proteinExistence type="inferred from homology"/>
<keyword evidence="2 4" id="KW-0479">Metal-binding</keyword>
<organism evidence="5 6">
    <name type="scientific">Collibacillus ludicampi</name>
    <dbReference type="NCBI Taxonomy" id="2771369"/>
    <lineage>
        <taxon>Bacteria</taxon>
        <taxon>Bacillati</taxon>
        <taxon>Bacillota</taxon>
        <taxon>Bacilli</taxon>
        <taxon>Bacillales</taxon>
        <taxon>Alicyclobacillaceae</taxon>
        <taxon>Collibacillus</taxon>
    </lineage>
</organism>
<dbReference type="InterPro" id="IPR032466">
    <property type="entry name" value="Metal_Hydrolase"/>
</dbReference>
<feature type="binding site" evidence="4">
    <location>
        <position position="7"/>
    </location>
    <ligand>
        <name>a divalent metal cation</name>
        <dbReference type="ChEBI" id="CHEBI:60240"/>
        <label>1</label>
    </ligand>
</feature>
<evidence type="ECO:0000256" key="4">
    <source>
        <dbReference type="PIRSR" id="PIRSR005902-1"/>
    </source>
</evidence>
<evidence type="ECO:0000256" key="2">
    <source>
        <dbReference type="ARBA" id="ARBA00022723"/>
    </source>
</evidence>
<keyword evidence="3" id="KW-0378">Hydrolase</keyword>
<dbReference type="PANTHER" id="PTHR46317">
    <property type="entry name" value="HYDROLASE OF PHP SUPERFAMILY-RELATED PROTEIN"/>
    <property type="match status" value="1"/>
</dbReference>
<dbReference type="RefSeq" id="WP_282201026.1">
    <property type="nucleotide sequence ID" value="NZ_BOQE01000001.1"/>
</dbReference>
<dbReference type="PIRSF" id="PIRSF005902">
    <property type="entry name" value="DNase_TatD"/>
    <property type="match status" value="1"/>
</dbReference>
<feature type="binding site" evidence="4">
    <location>
        <position position="5"/>
    </location>
    <ligand>
        <name>a divalent metal cation</name>
        <dbReference type="ChEBI" id="CHEBI:60240"/>
        <label>1</label>
    </ligand>
</feature>
<evidence type="ECO:0000256" key="1">
    <source>
        <dbReference type="ARBA" id="ARBA00009275"/>
    </source>
</evidence>
<dbReference type="EMBL" id="BOQE01000001">
    <property type="protein sequence ID" value="GIM48117.1"/>
    <property type="molecule type" value="Genomic_DNA"/>
</dbReference>
<evidence type="ECO:0000256" key="3">
    <source>
        <dbReference type="ARBA" id="ARBA00022801"/>
    </source>
</evidence>
<feature type="binding site" evidence="4">
    <location>
        <position position="204"/>
    </location>
    <ligand>
        <name>a divalent metal cation</name>
        <dbReference type="ChEBI" id="CHEBI:60240"/>
        <label>1</label>
    </ligand>
</feature>
<dbReference type="AlphaFoldDB" id="A0AAV4LLG7"/>
<evidence type="ECO:0000313" key="5">
    <source>
        <dbReference type="EMBL" id="GIM48117.1"/>
    </source>
</evidence>
<protein>
    <submittedName>
        <fullName evidence="5">Uncharacterized protein</fullName>
    </submittedName>
</protein>
<name>A0AAV4LLG7_9BACL</name>
<dbReference type="Pfam" id="PF01026">
    <property type="entry name" value="TatD_DNase"/>
    <property type="match status" value="1"/>
</dbReference>
<feature type="binding site" evidence="4">
    <location>
        <position position="132"/>
    </location>
    <ligand>
        <name>a divalent metal cation</name>
        <dbReference type="ChEBI" id="CHEBI:60240"/>
        <label>2</label>
    </ligand>
</feature>
<dbReference type="SUPFAM" id="SSF51556">
    <property type="entry name" value="Metallo-dependent hydrolases"/>
    <property type="match status" value="1"/>
</dbReference>
<accession>A0AAV4LLG7</accession>
<dbReference type="Gene3D" id="3.20.20.140">
    <property type="entry name" value="Metal-dependent hydrolases"/>
    <property type="match status" value="1"/>
</dbReference>
<gene>
    <name evidence="5" type="ORF">DNHGIG_36660</name>
</gene>
<dbReference type="PROSITE" id="PS01091">
    <property type="entry name" value="TATD_3"/>
    <property type="match status" value="1"/>
</dbReference>
<dbReference type="Proteomes" id="UP001057291">
    <property type="component" value="Unassembled WGS sequence"/>
</dbReference>
<dbReference type="GO" id="GO:0016788">
    <property type="term" value="F:hydrolase activity, acting on ester bonds"/>
    <property type="evidence" value="ECO:0007669"/>
    <property type="project" value="InterPro"/>
</dbReference>
<dbReference type="PANTHER" id="PTHR46317:SF1">
    <property type="entry name" value="HYDROLASE, TATD FAMILY"/>
    <property type="match status" value="1"/>
</dbReference>
<keyword evidence="6" id="KW-1185">Reference proteome</keyword>
<feature type="binding site" evidence="4">
    <location>
        <position position="92"/>
    </location>
    <ligand>
        <name>a divalent metal cation</name>
        <dbReference type="ChEBI" id="CHEBI:60240"/>
        <label>1</label>
    </ligand>
</feature>